<gene>
    <name evidence="2" type="ORF">G3M99_09260</name>
</gene>
<dbReference type="Proteomes" id="UP000481872">
    <property type="component" value="Unassembled WGS sequence"/>
</dbReference>
<name>A0A6M0H3D2_9CLOT</name>
<dbReference type="EMBL" id="JAAGPU010000015">
    <property type="protein sequence ID" value="NEU05037.1"/>
    <property type="molecule type" value="Genomic_DNA"/>
</dbReference>
<evidence type="ECO:0000313" key="3">
    <source>
        <dbReference type="Proteomes" id="UP000481872"/>
    </source>
</evidence>
<organism evidence="2 3">
    <name type="scientific">Clostridium senegalense</name>
    <dbReference type="NCBI Taxonomy" id="1465809"/>
    <lineage>
        <taxon>Bacteria</taxon>
        <taxon>Bacillati</taxon>
        <taxon>Bacillota</taxon>
        <taxon>Clostridia</taxon>
        <taxon>Eubacteriales</taxon>
        <taxon>Clostridiaceae</taxon>
        <taxon>Clostridium</taxon>
    </lineage>
</organism>
<reference evidence="2 3" key="1">
    <citation type="submission" date="2020-02" db="EMBL/GenBank/DDBJ databases">
        <title>Genome assembly of a novel Clostridium senegalense strain.</title>
        <authorList>
            <person name="Gupta T.B."/>
            <person name="Jauregui R."/>
            <person name="Maclean P."/>
            <person name="Nawarathana A."/>
            <person name="Brightwell G."/>
        </authorList>
    </citation>
    <scope>NUCLEOTIDE SEQUENCE [LARGE SCALE GENOMIC DNA]</scope>
    <source>
        <strain evidence="2 3">AGRFS4</strain>
    </source>
</reference>
<dbReference type="InterPro" id="IPR024418">
    <property type="entry name" value="DUF3862"/>
</dbReference>
<evidence type="ECO:0000313" key="2">
    <source>
        <dbReference type="EMBL" id="NEU05037.1"/>
    </source>
</evidence>
<dbReference type="RefSeq" id="WP_199869960.1">
    <property type="nucleotide sequence ID" value="NZ_JAAGPU010000015.1"/>
</dbReference>
<comment type="caution">
    <text evidence="2">The sequence shown here is derived from an EMBL/GenBank/DDBJ whole genome shotgun (WGS) entry which is preliminary data.</text>
</comment>
<proteinExistence type="predicted"/>
<accession>A0A6M0H3D2</accession>
<dbReference type="Gene3D" id="3.30.1450.10">
    <property type="match status" value="2"/>
</dbReference>
<keyword evidence="1" id="KW-0732">Signal</keyword>
<keyword evidence="3" id="KW-1185">Reference proteome</keyword>
<dbReference type="Pfam" id="PF12978">
    <property type="entry name" value="DUF3862"/>
    <property type="match status" value="1"/>
</dbReference>
<protein>
    <submittedName>
        <fullName evidence="2">DUF3862 domain-containing protein</fullName>
    </submittedName>
</protein>
<dbReference type="InterPro" id="IPR037873">
    <property type="entry name" value="BamE-like"/>
</dbReference>
<evidence type="ECO:0000256" key="1">
    <source>
        <dbReference type="ARBA" id="ARBA00022729"/>
    </source>
</evidence>
<dbReference type="AlphaFoldDB" id="A0A6M0H3D2"/>
<sequence length="195" mass="21621">MKKIYKRWWFWLTIIIIVIAIKGTFSSDNTAKTDESATSSSQNNKEKEAKTKVTYENFLKIGMDQSYEEACEVLGEGTETTSSDIGGIITKMYTWTGSGISNMNITVQNGAVTGKAQAGLKKNDANITLEKYNKINEGMSLEEVNSILGEGELTSQSKVMDIDSCIYSWINKDGTNCNVTFQSNVVTMKAQFNLK</sequence>